<dbReference type="SUPFAM" id="SSF48264">
    <property type="entry name" value="Cytochrome P450"/>
    <property type="match status" value="1"/>
</dbReference>
<dbReference type="InterPro" id="IPR050121">
    <property type="entry name" value="Cytochrome_P450_monoxygenase"/>
</dbReference>
<dbReference type="GO" id="GO:0016705">
    <property type="term" value="F:oxidoreductase activity, acting on paired donors, with incorporation or reduction of molecular oxygen"/>
    <property type="evidence" value="ECO:0007669"/>
    <property type="project" value="InterPro"/>
</dbReference>
<evidence type="ECO:0000256" key="11">
    <source>
        <dbReference type="ARBA" id="ARBA00023136"/>
    </source>
</evidence>
<keyword evidence="9 12" id="KW-0408">Iron</keyword>
<evidence type="ECO:0000256" key="1">
    <source>
        <dbReference type="ARBA" id="ARBA00001971"/>
    </source>
</evidence>
<dbReference type="Gene3D" id="1.10.630.10">
    <property type="entry name" value="Cytochrome P450"/>
    <property type="match status" value="1"/>
</dbReference>
<dbReference type="InterPro" id="IPR001128">
    <property type="entry name" value="Cyt_P450"/>
</dbReference>
<evidence type="ECO:0000256" key="2">
    <source>
        <dbReference type="ARBA" id="ARBA00004370"/>
    </source>
</evidence>
<evidence type="ECO:0000256" key="5">
    <source>
        <dbReference type="ARBA" id="ARBA00022692"/>
    </source>
</evidence>
<dbReference type="Pfam" id="PF00067">
    <property type="entry name" value="p450"/>
    <property type="match status" value="2"/>
</dbReference>
<feature type="transmembrane region" description="Helical" evidence="13">
    <location>
        <begin position="71"/>
        <end position="91"/>
    </location>
</feature>
<evidence type="ECO:0000313" key="15">
    <source>
        <dbReference type="Proteomes" id="UP000799428"/>
    </source>
</evidence>
<evidence type="ECO:0000256" key="9">
    <source>
        <dbReference type="ARBA" id="ARBA00023004"/>
    </source>
</evidence>
<evidence type="ECO:0000256" key="3">
    <source>
        <dbReference type="ARBA" id="ARBA00010617"/>
    </source>
</evidence>
<protein>
    <submittedName>
        <fullName evidence="14">Cytochrome P450</fullName>
    </submittedName>
</protein>
<dbReference type="PRINTS" id="PR00463">
    <property type="entry name" value="EP450I"/>
</dbReference>
<dbReference type="PANTHER" id="PTHR24305:SF112">
    <property type="entry name" value="L-ORNITHINE-N5-MONOOXYGENASE (EUROFUNG)"/>
    <property type="match status" value="1"/>
</dbReference>
<dbReference type="InterPro" id="IPR002401">
    <property type="entry name" value="Cyt_P450_E_grp-I"/>
</dbReference>
<evidence type="ECO:0000256" key="8">
    <source>
        <dbReference type="ARBA" id="ARBA00023002"/>
    </source>
</evidence>
<dbReference type="PRINTS" id="PR00385">
    <property type="entry name" value="P450"/>
</dbReference>
<dbReference type="PANTHER" id="PTHR24305">
    <property type="entry name" value="CYTOCHROME P450"/>
    <property type="match status" value="1"/>
</dbReference>
<dbReference type="InterPro" id="IPR036396">
    <property type="entry name" value="Cyt_P450_sf"/>
</dbReference>
<keyword evidence="8" id="KW-0560">Oxidoreductase</keyword>
<evidence type="ECO:0000256" key="13">
    <source>
        <dbReference type="SAM" id="Phobius"/>
    </source>
</evidence>
<proteinExistence type="inferred from homology"/>
<feature type="transmembrane region" description="Helical" evidence="13">
    <location>
        <begin position="12"/>
        <end position="29"/>
    </location>
</feature>
<keyword evidence="6 12" id="KW-0479">Metal-binding</keyword>
<dbReference type="OrthoDB" id="6692864at2759"/>
<accession>A0A6G1KCS6</accession>
<dbReference type="AlphaFoldDB" id="A0A6G1KCS6"/>
<keyword evidence="10" id="KW-0503">Monooxygenase</keyword>
<dbReference type="GO" id="GO:0020037">
    <property type="term" value="F:heme binding"/>
    <property type="evidence" value="ECO:0007669"/>
    <property type="project" value="InterPro"/>
</dbReference>
<keyword evidence="4 12" id="KW-0349">Heme</keyword>
<gene>
    <name evidence="14" type="ORF">K504DRAFT_475650</name>
</gene>
<dbReference type="EMBL" id="MU005768">
    <property type="protein sequence ID" value="KAF2710676.1"/>
    <property type="molecule type" value="Genomic_DNA"/>
</dbReference>
<comment type="similarity">
    <text evidence="3">Belongs to the cytochrome P450 family.</text>
</comment>
<dbReference type="GO" id="GO:0005506">
    <property type="term" value="F:iron ion binding"/>
    <property type="evidence" value="ECO:0007669"/>
    <property type="project" value="InterPro"/>
</dbReference>
<organism evidence="14 15">
    <name type="scientific">Pleomassaria siparia CBS 279.74</name>
    <dbReference type="NCBI Taxonomy" id="1314801"/>
    <lineage>
        <taxon>Eukaryota</taxon>
        <taxon>Fungi</taxon>
        <taxon>Dikarya</taxon>
        <taxon>Ascomycota</taxon>
        <taxon>Pezizomycotina</taxon>
        <taxon>Dothideomycetes</taxon>
        <taxon>Pleosporomycetidae</taxon>
        <taxon>Pleosporales</taxon>
        <taxon>Pleomassariaceae</taxon>
        <taxon>Pleomassaria</taxon>
    </lineage>
</organism>
<feature type="transmembrane region" description="Helical" evidence="13">
    <location>
        <begin position="41"/>
        <end position="59"/>
    </location>
</feature>
<dbReference type="CDD" id="cd11061">
    <property type="entry name" value="CYP67-like"/>
    <property type="match status" value="1"/>
</dbReference>
<keyword evidence="15" id="KW-1185">Reference proteome</keyword>
<evidence type="ECO:0000256" key="4">
    <source>
        <dbReference type="ARBA" id="ARBA00022617"/>
    </source>
</evidence>
<feature type="binding site" description="axial binding residue" evidence="12">
    <location>
        <position position="460"/>
    </location>
    <ligand>
        <name>heme</name>
        <dbReference type="ChEBI" id="CHEBI:30413"/>
    </ligand>
    <ligandPart>
        <name>Fe</name>
        <dbReference type="ChEBI" id="CHEBI:18248"/>
    </ligandPart>
</feature>
<comment type="subcellular location">
    <subcellularLocation>
        <location evidence="2">Membrane</location>
    </subcellularLocation>
</comment>
<reference evidence="14" key="1">
    <citation type="journal article" date="2020" name="Stud. Mycol.">
        <title>101 Dothideomycetes genomes: a test case for predicting lifestyles and emergence of pathogens.</title>
        <authorList>
            <person name="Haridas S."/>
            <person name="Albert R."/>
            <person name="Binder M."/>
            <person name="Bloem J."/>
            <person name="Labutti K."/>
            <person name="Salamov A."/>
            <person name="Andreopoulos B."/>
            <person name="Baker S."/>
            <person name="Barry K."/>
            <person name="Bills G."/>
            <person name="Bluhm B."/>
            <person name="Cannon C."/>
            <person name="Castanera R."/>
            <person name="Culley D."/>
            <person name="Daum C."/>
            <person name="Ezra D."/>
            <person name="Gonzalez J."/>
            <person name="Henrissat B."/>
            <person name="Kuo A."/>
            <person name="Liang C."/>
            <person name="Lipzen A."/>
            <person name="Lutzoni F."/>
            <person name="Magnuson J."/>
            <person name="Mondo S."/>
            <person name="Nolan M."/>
            <person name="Ohm R."/>
            <person name="Pangilinan J."/>
            <person name="Park H.-J."/>
            <person name="Ramirez L."/>
            <person name="Alfaro M."/>
            <person name="Sun H."/>
            <person name="Tritt A."/>
            <person name="Yoshinaga Y."/>
            <person name="Zwiers L.-H."/>
            <person name="Turgeon B."/>
            <person name="Goodwin S."/>
            <person name="Spatafora J."/>
            <person name="Crous P."/>
            <person name="Grigoriev I."/>
        </authorList>
    </citation>
    <scope>NUCLEOTIDE SEQUENCE</scope>
    <source>
        <strain evidence="14">CBS 279.74</strain>
    </source>
</reference>
<name>A0A6G1KCS6_9PLEO</name>
<dbReference type="GO" id="GO:0016020">
    <property type="term" value="C:membrane"/>
    <property type="evidence" value="ECO:0007669"/>
    <property type="project" value="UniProtKB-SubCell"/>
</dbReference>
<sequence>MYGTVGDYFGGRHVFFSVLGICMHVGYFWTNEHHMYGVRYLELAFLSVSGLTLSFLFTSEQPLWQSFLNSSSAHVHVLLGLYSSLLIYRLFWHPLRQFPGPFPAKITSLWYGRFVRIGSPDLSITHPLGVGVIYGPKSNCRKASWYDEDHPRASIHTTRDHQFHNARRRVWSKAFSDKALQGYEVRVAKYVERLVQKVESVKGDPINVSQWFKYFSFDVMGGDLAFAKNFGMLKGGRQHWAVRLLNKALGVQGQKLPTWIFRIMVAVPGLTRNYWRFIGYCDEQLDERIKSKPVAPDLMSTLLEHASSSPVSPHELTTLDTTAATLAHVFYNLAKYPIQVQRIRDELFKIVGDLSSATSCLENRKLQYADHLNSVIYETLRLHPVVPSAIVRKTPPEGITIEDNYVAGGMNVWCPQYVLGRSEDVYEEPLDFIPERWYSRPQMIKEKTSFAPFSVGTYGCIGRPLATMEMRAVIAEIVMRFDVDFAKDDDGRSFIEDTTDQFTLHLADLELKFTARR</sequence>
<evidence type="ECO:0000256" key="6">
    <source>
        <dbReference type="ARBA" id="ARBA00022723"/>
    </source>
</evidence>
<comment type="cofactor">
    <cofactor evidence="1 12">
        <name>heme</name>
        <dbReference type="ChEBI" id="CHEBI:30413"/>
    </cofactor>
</comment>
<evidence type="ECO:0000256" key="7">
    <source>
        <dbReference type="ARBA" id="ARBA00022989"/>
    </source>
</evidence>
<keyword evidence="11 13" id="KW-0472">Membrane</keyword>
<evidence type="ECO:0000256" key="10">
    <source>
        <dbReference type="ARBA" id="ARBA00023033"/>
    </source>
</evidence>
<keyword evidence="7 13" id="KW-1133">Transmembrane helix</keyword>
<evidence type="ECO:0000313" key="14">
    <source>
        <dbReference type="EMBL" id="KAF2710676.1"/>
    </source>
</evidence>
<dbReference type="Proteomes" id="UP000799428">
    <property type="component" value="Unassembled WGS sequence"/>
</dbReference>
<evidence type="ECO:0000256" key="12">
    <source>
        <dbReference type="PIRSR" id="PIRSR602401-1"/>
    </source>
</evidence>
<dbReference type="GO" id="GO:0004497">
    <property type="term" value="F:monooxygenase activity"/>
    <property type="evidence" value="ECO:0007669"/>
    <property type="project" value="UniProtKB-KW"/>
</dbReference>
<keyword evidence="5 13" id="KW-0812">Transmembrane</keyword>